<dbReference type="Proteomes" id="UP000641386">
    <property type="component" value="Unassembled WGS sequence"/>
</dbReference>
<evidence type="ECO:0000313" key="1">
    <source>
        <dbReference type="EMBL" id="GHF03274.1"/>
    </source>
</evidence>
<gene>
    <name evidence="1" type="ORF">GCM10014715_69460</name>
</gene>
<name>A0A919E215_9ACTN</name>
<dbReference type="AlphaFoldDB" id="A0A919E215"/>
<protein>
    <submittedName>
        <fullName evidence="1">Uncharacterized protein</fullName>
    </submittedName>
</protein>
<dbReference type="EMBL" id="BNBC01000044">
    <property type="protein sequence ID" value="GHF03274.1"/>
    <property type="molecule type" value="Genomic_DNA"/>
</dbReference>
<evidence type="ECO:0000313" key="2">
    <source>
        <dbReference type="Proteomes" id="UP000641386"/>
    </source>
</evidence>
<organism evidence="1 2">
    <name type="scientific">Streptomyces spiralis</name>
    <dbReference type="NCBI Taxonomy" id="66376"/>
    <lineage>
        <taxon>Bacteria</taxon>
        <taxon>Bacillati</taxon>
        <taxon>Actinomycetota</taxon>
        <taxon>Actinomycetes</taxon>
        <taxon>Kitasatosporales</taxon>
        <taxon>Streptomycetaceae</taxon>
        <taxon>Streptomyces</taxon>
    </lineage>
</organism>
<keyword evidence="2" id="KW-1185">Reference proteome</keyword>
<comment type="caution">
    <text evidence="1">The sequence shown here is derived from an EMBL/GenBank/DDBJ whole genome shotgun (WGS) entry which is preliminary data.</text>
</comment>
<dbReference type="RefSeq" id="WP_189906581.1">
    <property type="nucleotide sequence ID" value="NZ_BNBC01000044.1"/>
</dbReference>
<sequence length="225" mass="25161">MSTALPSWQDSKLGTMKRAALWLVQVVGEGNVFTKAQLRDAFPDVAQIDRRMRDLRDFGWKIDTKREDIGLDANEQRYVQRGEPVWEPGRGTRPKSAITVNQRRELLATYNHKCSSCGATPGDTYADSEVTAQLDVARREVLLPNGTKALQYVVECNRCRVGGIGSTYDVPALLSEAASLPSLELDILKSWIKRDARTFSSVEDVWAKYRALPAEAREAFREGLG</sequence>
<reference evidence="1" key="2">
    <citation type="submission" date="2020-09" db="EMBL/GenBank/DDBJ databases">
        <authorList>
            <person name="Sun Q."/>
            <person name="Ohkuma M."/>
        </authorList>
    </citation>
    <scope>NUCLEOTIDE SEQUENCE</scope>
    <source>
        <strain evidence="1">JCM 3302</strain>
    </source>
</reference>
<proteinExistence type="predicted"/>
<reference evidence="1" key="1">
    <citation type="journal article" date="2014" name="Int. J. Syst. Evol. Microbiol.">
        <title>Complete genome sequence of Corynebacterium casei LMG S-19264T (=DSM 44701T), isolated from a smear-ripened cheese.</title>
        <authorList>
            <consortium name="US DOE Joint Genome Institute (JGI-PGF)"/>
            <person name="Walter F."/>
            <person name="Albersmeier A."/>
            <person name="Kalinowski J."/>
            <person name="Ruckert C."/>
        </authorList>
    </citation>
    <scope>NUCLEOTIDE SEQUENCE</scope>
    <source>
        <strain evidence="1">JCM 3302</strain>
    </source>
</reference>
<accession>A0A919E215</accession>